<reference evidence="3" key="1">
    <citation type="journal article" date="2019" name="Int. J. Syst. Evol. Microbiol.">
        <title>The Global Catalogue of Microorganisms (GCM) 10K type strain sequencing project: providing services to taxonomists for standard genome sequencing and annotation.</title>
        <authorList>
            <consortium name="The Broad Institute Genomics Platform"/>
            <consortium name="The Broad Institute Genome Sequencing Center for Infectious Disease"/>
            <person name="Wu L."/>
            <person name="Ma J."/>
        </authorList>
    </citation>
    <scope>NUCLEOTIDE SEQUENCE [LARGE SCALE GENOMIC DNA]</scope>
    <source>
        <strain evidence="3">KACC 14249</strain>
    </source>
</reference>
<evidence type="ECO:0000256" key="1">
    <source>
        <dbReference type="SAM" id="MobiDB-lite"/>
    </source>
</evidence>
<feature type="region of interest" description="Disordered" evidence="1">
    <location>
        <begin position="1"/>
        <end position="74"/>
    </location>
</feature>
<evidence type="ECO:0008006" key="4">
    <source>
        <dbReference type="Google" id="ProtNLM"/>
    </source>
</evidence>
<dbReference type="RefSeq" id="WP_345715334.1">
    <property type="nucleotide sequence ID" value="NZ_BAABFP010000002.1"/>
</dbReference>
<evidence type="ECO:0000313" key="2">
    <source>
        <dbReference type="EMBL" id="MFC6007978.1"/>
    </source>
</evidence>
<keyword evidence="3" id="KW-1185">Reference proteome</keyword>
<dbReference type="EMBL" id="JBHSRD010000004">
    <property type="protein sequence ID" value="MFC6007978.1"/>
    <property type="molecule type" value="Genomic_DNA"/>
</dbReference>
<dbReference type="Proteomes" id="UP001596189">
    <property type="component" value="Unassembled WGS sequence"/>
</dbReference>
<accession>A0ABW1JGX0</accession>
<name>A0ABW1JGX0_9ACTN</name>
<proteinExistence type="predicted"/>
<comment type="caution">
    <text evidence="2">The sequence shown here is derived from an EMBL/GenBank/DDBJ whole genome shotgun (WGS) entry which is preliminary data.</text>
</comment>
<protein>
    <recommendedName>
        <fullName evidence="4">Sugar ABC transporter ATPase</fullName>
    </recommendedName>
</protein>
<evidence type="ECO:0000313" key="3">
    <source>
        <dbReference type="Proteomes" id="UP001596189"/>
    </source>
</evidence>
<gene>
    <name evidence="2" type="ORF">ACFQDO_12655</name>
</gene>
<feature type="compositionally biased region" description="Basic and acidic residues" evidence="1">
    <location>
        <begin position="1"/>
        <end position="15"/>
    </location>
</feature>
<sequence length="74" mass="7604">MSEQDESPRAAEPSDHTAGNLDSRGVSPVEGEPQVDPSGEVDSLDDDLDTSLRTDGRGGSPDVGQPGADQPDQG</sequence>
<organism evidence="2 3">
    <name type="scientific">Angustibacter luteus</name>
    <dbReference type="NCBI Taxonomy" id="658456"/>
    <lineage>
        <taxon>Bacteria</taxon>
        <taxon>Bacillati</taxon>
        <taxon>Actinomycetota</taxon>
        <taxon>Actinomycetes</taxon>
        <taxon>Kineosporiales</taxon>
        <taxon>Kineosporiaceae</taxon>
    </lineage>
</organism>